<keyword evidence="2" id="KW-1185">Reference proteome</keyword>
<evidence type="ECO:0000313" key="1">
    <source>
        <dbReference type="EMBL" id="PKA48080.1"/>
    </source>
</evidence>
<name>A0A2H9ZXQ3_9ASPA</name>
<reference evidence="1 2" key="1">
    <citation type="journal article" date="2017" name="Nature">
        <title>The Apostasia genome and the evolution of orchids.</title>
        <authorList>
            <person name="Zhang G.Q."/>
            <person name="Liu K.W."/>
            <person name="Li Z."/>
            <person name="Lohaus R."/>
            <person name="Hsiao Y.Y."/>
            <person name="Niu S.C."/>
            <person name="Wang J.Y."/>
            <person name="Lin Y.C."/>
            <person name="Xu Q."/>
            <person name="Chen L.J."/>
            <person name="Yoshida K."/>
            <person name="Fujiwara S."/>
            <person name="Wang Z.W."/>
            <person name="Zhang Y.Q."/>
            <person name="Mitsuda N."/>
            <person name="Wang M."/>
            <person name="Liu G.H."/>
            <person name="Pecoraro L."/>
            <person name="Huang H.X."/>
            <person name="Xiao X.J."/>
            <person name="Lin M."/>
            <person name="Wu X.Y."/>
            <person name="Wu W.L."/>
            <person name="Chen Y.Y."/>
            <person name="Chang S.B."/>
            <person name="Sakamoto S."/>
            <person name="Ohme-Takagi M."/>
            <person name="Yagi M."/>
            <person name="Zeng S.J."/>
            <person name="Shen C.Y."/>
            <person name="Yeh C.M."/>
            <person name="Luo Y.B."/>
            <person name="Tsai W.C."/>
            <person name="Van de Peer Y."/>
            <person name="Liu Z.J."/>
        </authorList>
    </citation>
    <scope>NUCLEOTIDE SEQUENCE [LARGE SCALE GENOMIC DNA]</scope>
    <source>
        <strain evidence="2">cv. Shenzhen</strain>
        <tissue evidence="1">Stem</tissue>
    </source>
</reference>
<proteinExistence type="predicted"/>
<accession>A0A2H9ZXQ3</accession>
<protein>
    <submittedName>
        <fullName evidence="1">Uncharacterized protein</fullName>
    </submittedName>
</protein>
<dbReference type="AlphaFoldDB" id="A0A2H9ZXQ3"/>
<sequence length="141" mass="15537">MASKSESLHFPARSLAVYQKCNPKLERDRDDELLHIGDSIVLEGSVDWSQLVQNSNYILSLTVKLTGYRSITLRILAQPPFQQPLSKDINLSPTGDQLKVLNGPVFQVTGPGVMKYFVIVVGNVPPDSNLYVKGMNVVPVA</sequence>
<evidence type="ECO:0000313" key="2">
    <source>
        <dbReference type="Proteomes" id="UP000236161"/>
    </source>
</evidence>
<dbReference type="EMBL" id="KZ452995">
    <property type="protein sequence ID" value="PKA48080.1"/>
    <property type="molecule type" value="Genomic_DNA"/>
</dbReference>
<organism evidence="1 2">
    <name type="scientific">Apostasia shenzhenica</name>
    <dbReference type="NCBI Taxonomy" id="1088818"/>
    <lineage>
        <taxon>Eukaryota</taxon>
        <taxon>Viridiplantae</taxon>
        <taxon>Streptophyta</taxon>
        <taxon>Embryophyta</taxon>
        <taxon>Tracheophyta</taxon>
        <taxon>Spermatophyta</taxon>
        <taxon>Magnoliopsida</taxon>
        <taxon>Liliopsida</taxon>
        <taxon>Asparagales</taxon>
        <taxon>Orchidaceae</taxon>
        <taxon>Apostasioideae</taxon>
        <taxon>Apostasia</taxon>
    </lineage>
</organism>
<dbReference type="Proteomes" id="UP000236161">
    <property type="component" value="Unassembled WGS sequence"/>
</dbReference>
<gene>
    <name evidence="1" type="ORF">AXF42_Ash015843</name>
</gene>